<proteinExistence type="predicted"/>
<dbReference type="EMBL" id="CP001669">
    <property type="protein sequence ID" value="AFZ80082.1"/>
    <property type="molecule type" value="Genomic_DNA"/>
</dbReference>
<accession>L0AWW3</accession>
<dbReference type="AlphaFoldDB" id="L0AWW3"/>
<protein>
    <recommendedName>
        <fullName evidence="3">Signal peptide containing protein</fullName>
    </recommendedName>
</protein>
<dbReference type="GeneID" id="15803416"/>
<evidence type="ECO:0000313" key="2">
    <source>
        <dbReference type="Proteomes" id="UP000031512"/>
    </source>
</evidence>
<dbReference type="Proteomes" id="UP000031512">
    <property type="component" value="Chromosome 1"/>
</dbReference>
<keyword evidence="2" id="KW-1185">Reference proteome</keyword>
<gene>
    <name evidence="1" type="ORF">BEWA_029320</name>
</gene>
<reference evidence="1 2" key="1">
    <citation type="journal article" date="2012" name="BMC Genomics">
        <title>Comparative genomic analysis and phylogenetic position of Theileria equi.</title>
        <authorList>
            <person name="Kappmeyer L.S."/>
            <person name="Thiagarajan M."/>
            <person name="Herndon D.R."/>
            <person name="Ramsay J.D."/>
            <person name="Caler E."/>
            <person name="Djikeng A."/>
            <person name="Gillespie J.J."/>
            <person name="Lau A.O."/>
            <person name="Roalson E.H."/>
            <person name="Silva J.C."/>
            <person name="Silva M.G."/>
            <person name="Suarez C.E."/>
            <person name="Ueti M.W."/>
            <person name="Nene V.M."/>
            <person name="Mealey R.H."/>
            <person name="Knowles D.P."/>
            <person name="Brayton K.A."/>
        </authorList>
    </citation>
    <scope>NUCLEOTIDE SEQUENCE [LARGE SCALE GENOMIC DNA]</scope>
    <source>
        <strain evidence="1 2">WA</strain>
    </source>
</reference>
<evidence type="ECO:0008006" key="3">
    <source>
        <dbReference type="Google" id="ProtNLM"/>
    </source>
</evidence>
<dbReference type="RefSeq" id="XP_004829748.1">
    <property type="nucleotide sequence ID" value="XM_004829691.1"/>
</dbReference>
<sequence length="181" mass="21088">MKTSHLLLFSTVNFCKADDRDDVLPQVFANCPILGQDYNNYPLEVEDVVVTSDARDQVTMDIMHLDRETFHVNDCVSYGVHFGEVLPRTKYKVTRVTYCNEVLFIAPESWECNRTTFYTDGTNMLVIMWYRRGELRDQLAVYKRGDSSWQEVDQMAADEIIFDMVKEPPEHKSKPRRFVGA</sequence>
<dbReference type="VEuPathDB" id="PiroplasmaDB:BEWA_029320"/>
<organism evidence="1 2">
    <name type="scientific">Theileria equi strain WA</name>
    <dbReference type="NCBI Taxonomy" id="1537102"/>
    <lineage>
        <taxon>Eukaryota</taxon>
        <taxon>Sar</taxon>
        <taxon>Alveolata</taxon>
        <taxon>Apicomplexa</taxon>
        <taxon>Aconoidasida</taxon>
        <taxon>Piroplasmida</taxon>
        <taxon>Theileriidae</taxon>
        <taxon>Theileria</taxon>
    </lineage>
</organism>
<evidence type="ECO:0000313" key="1">
    <source>
        <dbReference type="EMBL" id="AFZ80082.1"/>
    </source>
</evidence>
<dbReference type="KEGG" id="beq:BEWA_029320"/>
<name>L0AWW3_THEEQ</name>